<evidence type="ECO:0000313" key="2">
    <source>
        <dbReference type="EMBL" id="GIZ50556.1"/>
    </source>
</evidence>
<dbReference type="EMBL" id="BPMK01000002">
    <property type="protein sequence ID" value="GIZ50556.1"/>
    <property type="molecule type" value="Genomic_DNA"/>
</dbReference>
<dbReference type="InterPro" id="IPR029058">
    <property type="entry name" value="AB_hydrolase_fold"/>
</dbReference>
<name>A0ABQ4Q0K1_9BURK</name>
<evidence type="ECO:0000259" key="1">
    <source>
        <dbReference type="Pfam" id="PF00561"/>
    </source>
</evidence>
<protein>
    <submittedName>
        <fullName evidence="2">3-oxoadipate enol-lactonase</fullName>
    </submittedName>
</protein>
<dbReference type="Gene3D" id="3.40.50.1820">
    <property type="entry name" value="alpha/beta hydrolase"/>
    <property type="match status" value="1"/>
</dbReference>
<dbReference type="SUPFAM" id="SSF53474">
    <property type="entry name" value="alpha/beta-Hydrolases"/>
    <property type="match status" value="1"/>
</dbReference>
<accession>A0ABQ4Q0K1</accession>
<dbReference type="PANTHER" id="PTHR43433">
    <property type="entry name" value="HYDROLASE, ALPHA/BETA FOLD FAMILY PROTEIN"/>
    <property type="match status" value="1"/>
</dbReference>
<reference evidence="2 3" key="1">
    <citation type="journal article" date="2022" name="Int. J. Syst. Evol. Microbiol.">
        <title>Noviherbaspirillum aridicola sp. nov., isolated from an arid soil in Pakistan.</title>
        <authorList>
            <person name="Khan I.U."/>
            <person name="Saqib M."/>
            <person name="Amin A."/>
            <person name="Hussain F."/>
            <person name="Li L."/>
            <person name="Liu Y.H."/>
            <person name="Fang B.Z."/>
            <person name="Ahmed I."/>
            <person name="Li W.J."/>
        </authorList>
    </citation>
    <scope>NUCLEOTIDE SEQUENCE [LARGE SCALE GENOMIC DNA]</scope>
    <source>
        <strain evidence="2 3">NCCP-691</strain>
    </source>
</reference>
<gene>
    <name evidence="2" type="primary">catD2</name>
    <name evidence="2" type="ORF">NCCP691_05700</name>
</gene>
<dbReference type="Pfam" id="PF00561">
    <property type="entry name" value="Abhydrolase_1"/>
    <property type="match status" value="1"/>
</dbReference>
<dbReference type="RefSeq" id="WP_220806728.1">
    <property type="nucleotide sequence ID" value="NZ_BPMK01000002.1"/>
</dbReference>
<proteinExistence type="predicted"/>
<dbReference type="NCBIfam" id="TIGR02427">
    <property type="entry name" value="protocat_pcaD"/>
    <property type="match status" value="1"/>
</dbReference>
<dbReference type="InterPro" id="IPR026968">
    <property type="entry name" value="PcaD/CatD"/>
</dbReference>
<dbReference type="InterPro" id="IPR000073">
    <property type="entry name" value="AB_hydrolase_1"/>
</dbReference>
<comment type="caution">
    <text evidence="2">The sequence shown here is derived from an EMBL/GenBank/DDBJ whole genome shotgun (WGS) entry which is preliminary data.</text>
</comment>
<dbReference type="Proteomes" id="UP000887222">
    <property type="component" value="Unassembled WGS sequence"/>
</dbReference>
<feature type="domain" description="AB hydrolase-1" evidence="1">
    <location>
        <begin position="22"/>
        <end position="131"/>
    </location>
</feature>
<sequence>MPVLEQAGLRLNYLVEGREDAPWLILSNSLGTTLQMWAPQMPELLRHFRVLRYDTRGHGGSSVPAGPYTIDRLGGDVLALMDALGVRRAHFCGLSMGGMTGIWMGVHQQQRLDRLVLCNTAAQIGPASNWNARIEKVRGEGMEAIVLAVIERWFTGGFAARAPEKVDQVRAMLLGTDREGYVANCAAVRDMDQRDAVARIGVPTLVIAGTHDLATPAKDGKWLSQQIPGARYLELDAAHLSNWEQPARFTDALTGFLLQEDRHG</sequence>
<organism evidence="2 3">
    <name type="scientific">Noviherbaspirillum aridicola</name>
    <dbReference type="NCBI Taxonomy" id="2849687"/>
    <lineage>
        <taxon>Bacteria</taxon>
        <taxon>Pseudomonadati</taxon>
        <taxon>Pseudomonadota</taxon>
        <taxon>Betaproteobacteria</taxon>
        <taxon>Burkholderiales</taxon>
        <taxon>Oxalobacteraceae</taxon>
        <taxon>Noviherbaspirillum</taxon>
    </lineage>
</organism>
<dbReference type="InterPro" id="IPR050471">
    <property type="entry name" value="AB_hydrolase"/>
</dbReference>
<evidence type="ECO:0000313" key="3">
    <source>
        <dbReference type="Proteomes" id="UP000887222"/>
    </source>
</evidence>
<keyword evidence="3" id="KW-1185">Reference proteome</keyword>
<dbReference type="PANTHER" id="PTHR43433:SF5">
    <property type="entry name" value="AB HYDROLASE-1 DOMAIN-CONTAINING PROTEIN"/>
    <property type="match status" value="1"/>
</dbReference>
<dbReference type="PRINTS" id="PR00111">
    <property type="entry name" value="ABHYDROLASE"/>
</dbReference>